<keyword evidence="3" id="KW-1185">Reference proteome</keyword>
<evidence type="ECO:0000256" key="1">
    <source>
        <dbReference type="SAM" id="MobiDB-lite"/>
    </source>
</evidence>
<feature type="region of interest" description="Disordered" evidence="1">
    <location>
        <begin position="924"/>
        <end position="969"/>
    </location>
</feature>
<dbReference type="EMBL" id="CAUYUJ010015243">
    <property type="protein sequence ID" value="CAK0851471.1"/>
    <property type="molecule type" value="Genomic_DNA"/>
</dbReference>
<dbReference type="Proteomes" id="UP001189429">
    <property type="component" value="Unassembled WGS sequence"/>
</dbReference>
<evidence type="ECO:0000313" key="2">
    <source>
        <dbReference type="EMBL" id="CAK0851471.1"/>
    </source>
</evidence>
<organism evidence="2 3">
    <name type="scientific">Prorocentrum cordatum</name>
    <dbReference type="NCBI Taxonomy" id="2364126"/>
    <lineage>
        <taxon>Eukaryota</taxon>
        <taxon>Sar</taxon>
        <taxon>Alveolata</taxon>
        <taxon>Dinophyceae</taxon>
        <taxon>Prorocentrales</taxon>
        <taxon>Prorocentraceae</taxon>
        <taxon>Prorocentrum</taxon>
    </lineage>
</organism>
<feature type="compositionally biased region" description="Basic and acidic residues" evidence="1">
    <location>
        <begin position="924"/>
        <end position="955"/>
    </location>
</feature>
<evidence type="ECO:0008006" key="4">
    <source>
        <dbReference type="Google" id="ProtNLM"/>
    </source>
</evidence>
<accession>A0ABN9TYP1</accession>
<gene>
    <name evidence="2" type="ORF">PCOR1329_LOCUS43624</name>
</gene>
<feature type="region of interest" description="Disordered" evidence="1">
    <location>
        <begin position="1029"/>
        <end position="1076"/>
    </location>
</feature>
<sequence length="1076" mass="119854">MKKIPRLNRNQLRMRRQFDVAWYLAAWSFLSEIWAIQIIDSAPADAVREYHRDIIPKTDIETRPTKCKFSGYDGKPAPGIGKIMGGERKPSLMRVGLFVTESGHYIMPVDNVSTKEDVDQQCLNGRVMNRINWCISFKPSAAASRTPTADFRQEHTPLDAGTGNYHHFSDSEQDIISQLQNLTSSIQNLQQQIKPHGDSNGKFSATENAGHQKCQHLLKSPRYGWNMNLVDHQQIIDTFCKCSRVWSKFFSPERAPWSVASAAADPKVKTVARMMDKSSLQLISDTCYRTKEDSADYIIENPGKRCIWDGSPFEDLMDDGRFYQKLHDQCRHGLRDSEGDKASCEGDAADQPSISKMLAIEPSFDLQRFKHQLEEAATEQARYPIQRELAGTDPNEGQRAATGLVESYIRRIKAIALNNKVDAKRDGLGIPDESLVYGATMSQNLLLNYSGSTLAKALPGFTPRDFYDGQASTVTSVRGALVISPDTCESNARDEWGIKIDGIIYGKCARRLFDVSGASFGRQVIRDCTKRSQHIARDINPSRQVLDISATIPGTKDTDACSIVFCAFNAAPENAETEKYVLPDLSDISSIGNDPGDGSPAEKDTIECDHAPEKSTVKYDEFPDRHWISACMATEELDEHQRIMMNMAQGLSYETLHRTAKRMGIEVREQREVHLTPPASVWSGIQSVFDENFFMWIKEGNIMMVWTVHVDDIIVLARMVHPCWSMAEMEKRVGEIKRHQLLFIHMGVSYEQLGPRHVFIHQESFTDSFKQIFIELALKGKTENGCNPKHQHDLRSALCSLLWFCQTREDIYCEVVQLQQPVRMANAGHLKQASLLIDRAQRNKKMAGLHFAPLRYPARPGDTWPDMAVVHSVRVDFGGMGEKAVKTASLRGKWWDGKVVAPPCFGKVRCDVDGREYDMEEADVRPRVHADEPPSAAERRFADGGGAESRRRGGWGDEAPPARQVPSKWPAEEKFPAAPEVLEPGAPRAPSGVMTTGQVRAMMDAKAAFPAQPPPAGGCWADSMAMGVATSKASPPSFSPPPGRPPPMPTPPPRPSSAIGRLELDVRAVGSSTKGP</sequence>
<protein>
    <recommendedName>
        <fullName evidence="4">RNA-directed RNA polymerase</fullName>
    </recommendedName>
</protein>
<evidence type="ECO:0000313" key="3">
    <source>
        <dbReference type="Proteomes" id="UP001189429"/>
    </source>
</evidence>
<proteinExistence type="predicted"/>
<name>A0ABN9TYP1_9DINO</name>
<feature type="compositionally biased region" description="Pro residues" evidence="1">
    <location>
        <begin position="1037"/>
        <end position="1055"/>
    </location>
</feature>
<comment type="caution">
    <text evidence="2">The sequence shown here is derived from an EMBL/GenBank/DDBJ whole genome shotgun (WGS) entry which is preliminary data.</text>
</comment>
<reference evidence="2" key="1">
    <citation type="submission" date="2023-10" db="EMBL/GenBank/DDBJ databases">
        <authorList>
            <person name="Chen Y."/>
            <person name="Shah S."/>
            <person name="Dougan E. K."/>
            <person name="Thang M."/>
            <person name="Chan C."/>
        </authorList>
    </citation>
    <scope>NUCLEOTIDE SEQUENCE [LARGE SCALE GENOMIC DNA]</scope>
</reference>